<organism evidence="4 5">
    <name type="scientific">Cryptolaemus montrouzieri</name>
    <dbReference type="NCBI Taxonomy" id="559131"/>
    <lineage>
        <taxon>Eukaryota</taxon>
        <taxon>Metazoa</taxon>
        <taxon>Ecdysozoa</taxon>
        <taxon>Arthropoda</taxon>
        <taxon>Hexapoda</taxon>
        <taxon>Insecta</taxon>
        <taxon>Pterygota</taxon>
        <taxon>Neoptera</taxon>
        <taxon>Endopterygota</taxon>
        <taxon>Coleoptera</taxon>
        <taxon>Polyphaga</taxon>
        <taxon>Cucujiformia</taxon>
        <taxon>Coccinelloidea</taxon>
        <taxon>Coccinellidae</taxon>
        <taxon>Scymninae</taxon>
        <taxon>Scymnini</taxon>
        <taxon>Cryptolaemus</taxon>
    </lineage>
</organism>
<dbReference type="Gene3D" id="3.40.50.300">
    <property type="entry name" value="P-loop containing nucleotide triphosphate hydrolases"/>
    <property type="match status" value="1"/>
</dbReference>
<dbReference type="PANTHER" id="PTHR47978">
    <property type="match status" value="1"/>
</dbReference>
<dbReference type="FunFam" id="3.40.50.300:FF:001447">
    <property type="entry name" value="Ras-related protein Rab-1B"/>
    <property type="match status" value="1"/>
</dbReference>
<accession>A0ABD2N1P7</accession>
<evidence type="ECO:0000313" key="5">
    <source>
        <dbReference type="Proteomes" id="UP001516400"/>
    </source>
</evidence>
<dbReference type="PRINTS" id="PR00449">
    <property type="entry name" value="RASTRNSFRMNG"/>
</dbReference>
<comment type="caution">
    <text evidence="4">The sequence shown here is derived from an EMBL/GenBank/DDBJ whole genome shotgun (WGS) entry which is preliminary data.</text>
</comment>
<sequence>MSDSEDDGNAEMEKQVKIVILGETNVGKTSLIKRYCFDEFSRYYNQTVGADFFLRRFPFPGRYEVSVRISDVGGFEFKGSMLGNYLFNADIIILMYDITNLASFEYVSVWLKEVDKLLEKRPMMAIVGNKCDVEHHRSVKPLDVRCFASNQKLHSFVVSSKTGEGVNNCFLELIASHLRIPLTRNDKERQQSIVKAEIMPPSARVPVRLGNNEDRYNTSSSVCSIQ</sequence>
<evidence type="ECO:0000313" key="4">
    <source>
        <dbReference type="EMBL" id="KAL3272377.1"/>
    </source>
</evidence>
<dbReference type="SMART" id="SM00174">
    <property type="entry name" value="RHO"/>
    <property type="match status" value="1"/>
</dbReference>
<gene>
    <name evidence="4" type="ORF">HHI36_013854</name>
</gene>
<dbReference type="SMART" id="SM00173">
    <property type="entry name" value="RAS"/>
    <property type="match status" value="1"/>
</dbReference>
<dbReference type="EMBL" id="JABFTP020000062">
    <property type="protein sequence ID" value="KAL3272377.1"/>
    <property type="molecule type" value="Genomic_DNA"/>
</dbReference>
<dbReference type="InterPro" id="IPR027417">
    <property type="entry name" value="P-loop_NTPase"/>
</dbReference>
<evidence type="ECO:0000256" key="1">
    <source>
        <dbReference type="ARBA" id="ARBA00006270"/>
    </source>
</evidence>
<dbReference type="SMART" id="SM00176">
    <property type="entry name" value="RAN"/>
    <property type="match status" value="1"/>
</dbReference>
<keyword evidence="2" id="KW-0547">Nucleotide-binding</keyword>
<reference evidence="4 5" key="1">
    <citation type="journal article" date="2021" name="BMC Biol.">
        <title>Horizontally acquired antibacterial genes associated with adaptive radiation of ladybird beetles.</title>
        <authorList>
            <person name="Li H.S."/>
            <person name="Tang X.F."/>
            <person name="Huang Y.H."/>
            <person name="Xu Z.Y."/>
            <person name="Chen M.L."/>
            <person name="Du X.Y."/>
            <person name="Qiu B.Y."/>
            <person name="Chen P.T."/>
            <person name="Zhang W."/>
            <person name="Slipinski A."/>
            <person name="Escalona H.E."/>
            <person name="Waterhouse R.M."/>
            <person name="Zwick A."/>
            <person name="Pang H."/>
        </authorList>
    </citation>
    <scope>NUCLEOTIDE SEQUENCE [LARGE SCALE GENOMIC DNA]</scope>
    <source>
        <strain evidence="4">SYSU2018</strain>
    </source>
</reference>
<evidence type="ECO:0000256" key="3">
    <source>
        <dbReference type="SAM" id="MobiDB-lite"/>
    </source>
</evidence>
<proteinExistence type="inferred from homology"/>
<evidence type="ECO:0000256" key="2">
    <source>
        <dbReference type="ARBA" id="ARBA00022741"/>
    </source>
</evidence>
<keyword evidence="5" id="KW-1185">Reference proteome</keyword>
<dbReference type="Pfam" id="PF00071">
    <property type="entry name" value="Ras"/>
    <property type="match status" value="1"/>
</dbReference>
<dbReference type="SMART" id="SM00175">
    <property type="entry name" value="RAB"/>
    <property type="match status" value="1"/>
</dbReference>
<protein>
    <submittedName>
        <fullName evidence="4">Uncharacterized protein</fullName>
    </submittedName>
</protein>
<feature type="compositionally biased region" description="Polar residues" evidence="3">
    <location>
        <begin position="217"/>
        <end position="226"/>
    </location>
</feature>
<dbReference type="NCBIfam" id="TIGR00231">
    <property type="entry name" value="small_GTP"/>
    <property type="match status" value="1"/>
</dbReference>
<dbReference type="Proteomes" id="UP001516400">
    <property type="component" value="Unassembled WGS sequence"/>
</dbReference>
<feature type="region of interest" description="Disordered" evidence="3">
    <location>
        <begin position="207"/>
        <end position="226"/>
    </location>
</feature>
<dbReference type="GO" id="GO:0000166">
    <property type="term" value="F:nucleotide binding"/>
    <property type="evidence" value="ECO:0007669"/>
    <property type="project" value="UniProtKB-KW"/>
</dbReference>
<dbReference type="InterPro" id="IPR001806">
    <property type="entry name" value="Small_GTPase"/>
</dbReference>
<dbReference type="InterPro" id="IPR005225">
    <property type="entry name" value="Small_GTP-bd"/>
</dbReference>
<dbReference type="SUPFAM" id="SSF52540">
    <property type="entry name" value="P-loop containing nucleoside triphosphate hydrolases"/>
    <property type="match status" value="1"/>
</dbReference>
<name>A0ABD2N1P7_9CUCU</name>
<comment type="similarity">
    <text evidence="1">Belongs to the small GTPase superfamily. Rab family.</text>
</comment>
<dbReference type="PROSITE" id="PS51419">
    <property type="entry name" value="RAB"/>
    <property type="match status" value="1"/>
</dbReference>
<dbReference type="AlphaFoldDB" id="A0ABD2N1P7"/>